<dbReference type="GeneID" id="64600984"/>
<dbReference type="InterPro" id="IPR040521">
    <property type="entry name" value="KDZ"/>
</dbReference>
<dbReference type="OrthoDB" id="3235114at2759"/>
<accession>A0A9P7AIM4</accession>
<comment type="caution">
    <text evidence="2">The sequence shown here is derived from an EMBL/GenBank/DDBJ whole genome shotgun (WGS) entry which is preliminary data.</text>
</comment>
<dbReference type="PANTHER" id="PTHR33096:SF1">
    <property type="entry name" value="CXC1-LIKE CYSTEINE CLUSTER ASSOCIATED WITH KDZ TRANSPOSASES DOMAIN-CONTAINING PROTEIN"/>
    <property type="match status" value="1"/>
</dbReference>
<evidence type="ECO:0000313" key="3">
    <source>
        <dbReference type="Proteomes" id="UP000719766"/>
    </source>
</evidence>
<dbReference type="RefSeq" id="XP_041156254.1">
    <property type="nucleotide sequence ID" value="XM_041307220.1"/>
</dbReference>
<reference evidence="2" key="1">
    <citation type="journal article" date="2020" name="New Phytol.">
        <title>Comparative genomics reveals dynamic genome evolution in host specialist ectomycorrhizal fungi.</title>
        <authorList>
            <person name="Lofgren L.A."/>
            <person name="Nguyen N.H."/>
            <person name="Vilgalys R."/>
            <person name="Ruytinx J."/>
            <person name="Liao H.L."/>
            <person name="Branco S."/>
            <person name="Kuo A."/>
            <person name="LaButti K."/>
            <person name="Lipzen A."/>
            <person name="Andreopoulos W."/>
            <person name="Pangilinan J."/>
            <person name="Riley R."/>
            <person name="Hundley H."/>
            <person name="Na H."/>
            <person name="Barry K."/>
            <person name="Grigoriev I.V."/>
            <person name="Stajich J.E."/>
            <person name="Kennedy P.G."/>
        </authorList>
    </citation>
    <scope>NUCLEOTIDE SEQUENCE</scope>
    <source>
        <strain evidence="2">S12</strain>
    </source>
</reference>
<protein>
    <recommendedName>
        <fullName evidence="1">CxC2-like cysteine cluster KDZ transposase-associated domain-containing protein</fullName>
    </recommendedName>
</protein>
<dbReference type="Proteomes" id="UP000719766">
    <property type="component" value="Unassembled WGS sequence"/>
</dbReference>
<dbReference type="PANTHER" id="PTHR33096">
    <property type="entry name" value="CXC2 DOMAIN-CONTAINING PROTEIN"/>
    <property type="match status" value="1"/>
</dbReference>
<gene>
    <name evidence="2" type="ORF">HD556DRAFT_1447197</name>
</gene>
<organism evidence="2 3">
    <name type="scientific">Suillus plorans</name>
    <dbReference type="NCBI Taxonomy" id="116603"/>
    <lineage>
        <taxon>Eukaryota</taxon>
        <taxon>Fungi</taxon>
        <taxon>Dikarya</taxon>
        <taxon>Basidiomycota</taxon>
        <taxon>Agaricomycotina</taxon>
        <taxon>Agaricomycetes</taxon>
        <taxon>Agaricomycetidae</taxon>
        <taxon>Boletales</taxon>
        <taxon>Suillineae</taxon>
        <taxon>Suillaceae</taxon>
        <taxon>Suillus</taxon>
    </lineage>
</organism>
<feature type="domain" description="CxC2-like cysteine cluster KDZ transposase-associated" evidence="1">
    <location>
        <begin position="210"/>
        <end position="317"/>
    </location>
</feature>
<keyword evidence="3" id="KW-1185">Reference proteome</keyword>
<proteinExistence type="predicted"/>
<evidence type="ECO:0000259" key="1">
    <source>
        <dbReference type="Pfam" id="PF18803"/>
    </source>
</evidence>
<dbReference type="EMBL" id="JABBWE010000061">
    <property type="protein sequence ID" value="KAG1789133.1"/>
    <property type="molecule type" value="Genomic_DNA"/>
</dbReference>
<evidence type="ECO:0000313" key="2">
    <source>
        <dbReference type="EMBL" id="KAG1789133.1"/>
    </source>
</evidence>
<dbReference type="AlphaFoldDB" id="A0A9P7AIM4"/>
<dbReference type="InterPro" id="IPR041457">
    <property type="entry name" value="CxC2_KDZ-assoc"/>
</dbReference>
<dbReference type="Pfam" id="PF18758">
    <property type="entry name" value="KDZ"/>
    <property type="match status" value="1"/>
</dbReference>
<name>A0A9P7AIM4_9AGAM</name>
<dbReference type="Pfam" id="PF18803">
    <property type="entry name" value="CxC2"/>
    <property type="match status" value="1"/>
</dbReference>
<sequence>MPPIEKGWRRRFTKYNRQFIEENNQHAAQRRRNDDTQDDALPRSMYHAHTSIDVTHRDHHSVKTSYFRAPQAMPVPHVTLPVMPSEGISEAFNFDVMDEAYVDYLVDTNTDMEPVKSKRKRTAGDDPQKLWIPKQDKFLREFIRLEGCGDPMSYQACQGLPGCLNEPVVRCRDCEGSQLYCQACIVVQHTTMPLHHMEIWSGSYFQRILLRDLGHRVQLGHPPSVQCCNPALVFDDDFVVLEINGIHRLSLNFCNCATAQTHNIQLLHACWYPSTTTNPQTAAAFRLLDHFQMYTFESKGSAFKYYQSLARLTDNTGTCQPKDRYESFLRMSPGCGHDSNGVLGTKEGELAVLCPACPHPGKNLPPDWGNTAPHIKWLYGLFLAIDANFRLCRRNKSSKQADPSFNKGWAYFMEQSRFKEVLEASGTQVQEKSSCASHNAVNLADTKNARRMAATGVGAIVCARHNLTRPSAVGDLQKGEKYVNMDYVFFSTLQHASTVRVLNISYDIACQWSKHLWSQMSRYPSTIHLWPDDNVVTFVVLKFHLPAHILSCQTKYSLNLIKGMARTDGEAVERGWSNINPIATSTQGMGPGSRRDILDDHFGDWNWCKVCNLGPFLLRKLKEAIPERNQHILDLRDFEEAIPPTSLDQWR</sequence>